<dbReference type="RefSeq" id="WP_011323484.1">
    <property type="nucleotide sequence ID" value="NC_007426.1"/>
</dbReference>
<name>A0A1U7EXE7_NATPD</name>
<keyword evidence="4" id="KW-1185">Reference proteome</keyword>
<evidence type="ECO:0000313" key="3">
    <source>
        <dbReference type="EMBL" id="CAI49864.1"/>
    </source>
</evidence>
<feature type="transmembrane region" description="Helical" evidence="2">
    <location>
        <begin position="21"/>
        <end position="41"/>
    </location>
</feature>
<accession>A0A1U7EXE7</accession>
<keyword evidence="2" id="KW-0812">Transmembrane</keyword>
<evidence type="ECO:0000256" key="2">
    <source>
        <dbReference type="SAM" id="Phobius"/>
    </source>
</evidence>
<dbReference type="GeneID" id="3701802"/>
<keyword evidence="2" id="KW-0472">Membrane</keyword>
<dbReference type="STRING" id="348780.NP_3546A"/>
<dbReference type="Proteomes" id="UP000002698">
    <property type="component" value="Chromosome"/>
</dbReference>
<reference evidence="3 4" key="1">
    <citation type="journal article" date="2005" name="Genome Res.">
        <title>Living with two extremes: conclusions from the genome sequence of Natronomonas pharaonis.</title>
        <authorList>
            <person name="Falb M."/>
            <person name="Pfeiffer F."/>
            <person name="Palm P."/>
            <person name="Rodewald K."/>
            <person name="Hickmann V."/>
            <person name="Tittor J."/>
            <person name="Oesterhelt D."/>
        </authorList>
    </citation>
    <scope>NUCLEOTIDE SEQUENCE [LARGE SCALE GENOMIC DNA]</scope>
    <source>
        <strain evidence="4">ATCC 35678 / DSM 2160 / CIP 103997 / JCM 8858 / NBRC 14720 / NCIMB 2260 / Gabara</strain>
    </source>
</reference>
<keyword evidence="2" id="KW-1133">Transmembrane helix</keyword>
<dbReference type="EnsemblBacteria" id="CAI49864">
    <property type="protein sequence ID" value="CAI49864"/>
    <property type="gene ID" value="NP_3546A"/>
</dbReference>
<proteinExistence type="predicted"/>
<dbReference type="AlphaFoldDB" id="A0A1U7EXE7"/>
<gene>
    <name evidence="3" type="ordered locus">NP_3546A</name>
</gene>
<dbReference type="EMBL" id="CR936257">
    <property type="protein sequence ID" value="CAI49864.1"/>
    <property type="molecule type" value="Genomic_DNA"/>
</dbReference>
<protein>
    <submittedName>
        <fullName evidence="3">Uncharacterized protein</fullName>
    </submittedName>
</protein>
<feature type="transmembrane region" description="Helical" evidence="2">
    <location>
        <begin position="47"/>
        <end position="65"/>
    </location>
</feature>
<dbReference type="KEGG" id="nph:NP_3546A"/>
<evidence type="ECO:0000256" key="1">
    <source>
        <dbReference type="SAM" id="MobiDB-lite"/>
    </source>
</evidence>
<feature type="region of interest" description="Disordered" evidence="1">
    <location>
        <begin position="83"/>
        <end position="108"/>
    </location>
</feature>
<dbReference type="HOGENOM" id="CLU_2191100_0_0_2"/>
<feature type="compositionally biased region" description="Basic and acidic residues" evidence="1">
    <location>
        <begin position="88"/>
        <end position="98"/>
    </location>
</feature>
<sequence length="108" mass="11183">MDEKQSTTGTVVYDLKRRQHAVTTGIAGLLVGGSAAAAAGGGSIQQLTLAMFVAVFVGSGLYWLLRRGTAAVTGGSSRYHVRLPAATGDRHTEGDSMSDRSSAPMEGR</sequence>
<organism evidence="3 4">
    <name type="scientific">Natronomonas pharaonis (strain ATCC 35678 / DSM 2160 / CIP 103997 / JCM 8858 / NBRC 14720 / NCIMB 2260 / Gabara)</name>
    <name type="common">Halobacterium pharaonis</name>
    <dbReference type="NCBI Taxonomy" id="348780"/>
    <lineage>
        <taxon>Archaea</taxon>
        <taxon>Methanobacteriati</taxon>
        <taxon>Methanobacteriota</taxon>
        <taxon>Stenosarchaea group</taxon>
        <taxon>Halobacteria</taxon>
        <taxon>Halobacteriales</taxon>
        <taxon>Natronomonadaceae</taxon>
        <taxon>Natronomonas</taxon>
    </lineage>
</organism>
<evidence type="ECO:0000313" key="4">
    <source>
        <dbReference type="Proteomes" id="UP000002698"/>
    </source>
</evidence>
<dbReference type="eggNOG" id="arCOG11369">
    <property type="taxonomic scope" value="Archaea"/>
</dbReference>